<dbReference type="EMBL" id="ML213517">
    <property type="protein sequence ID" value="TFK48953.1"/>
    <property type="molecule type" value="Genomic_DNA"/>
</dbReference>
<name>A0A5C3MVI0_9AGAM</name>
<proteinExistence type="predicted"/>
<sequence>MYSPTAARFTTSARTQTSFPASSDIRCSQNIPRNCMWPALIAPCSVRQVDTGLRGEAALKIPTAIPEGETVFHVLYLQCRRHAYTCLISTWYSRQGRMVQDTARVHRVWCCPRISSTLGLAMFW</sequence>
<dbReference type="AlphaFoldDB" id="A0A5C3MVI0"/>
<protein>
    <submittedName>
        <fullName evidence="1">Uncharacterized protein</fullName>
    </submittedName>
</protein>
<dbReference type="Proteomes" id="UP000305948">
    <property type="component" value="Unassembled WGS sequence"/>
</dbReference>
<evidence type="ECO:0000313" key="2">
    <source>
        <dbReference type="Proteomes" id="UP000305948"/>
    </source>
</evidence>
<reference evidence="1 2" key="1">
    <citation type="journal article" date="2019" name="Nat. Ecol. Evol.">
        <title>Megaphylogeny resolves global patterns of mushroom evolution.</title>
        <authorList>
            <person name="Varga T."/>
            <person name="Krizsan K."/>
            <person name="Foldi C."/>
            <person name="Dima B."/>
            <person name="Sanchez-Garcia M."/>
            <person name="Sanchez-Ramirez S."/>
            <person name="Szollosi G.J."/>
            <person name="Szarkandi J.G."/>
            <person name="Papp V."/>
            <person name="Albert L."/>
            <person name="Andreopoulos W."/>
            <person name="Angelini C."/>
            <person name="Antonin V."/>
            <person name="Barry K.W."/>
            <person name="Bougher N.L."/>
            <person name="Buchanan P."/>
            <person name="Buyck B."/>
            <person name="Bense V."/>
            <person name="Catcheside P."/>
            <person name="Chovatia M."/>
            <person name="Cooper J."/>
            <person name="Damon W."/>
            <person name="Desjardin D."/>
            <person name="Finy P."/>
            <person name="Geml J."/>
            <person name="Haridas S."/>
            <person name="Hughes K."/>
            <person name="Justo A."/>
            <person name="Karasinski D."/>
            <person name="Kautmanova I."/>
            <person name="Kiss B."/>
            <person name="Kocsube S."/>
            <person name="Kotiranta H."/>
            <person name="LaButti K.M."/>
            <person name="Lechner B.E."/>
            <person name="Liimatainen K."/>
            <person name="Lipzen A."/>
            <person name="Lukacs Z."/>
            <person name="Mihaltcheva S."/>
            <person name="Morgado L.N."/>
            <person name="Niskanen T."/>
            <person name="Noordeloos M.E."/>
            <person name="Ohm R.A."/>
            <person name="Ortiz-Santana B."/>
            <person name="Ovrebo C."/>
            <person name="Racz N."/>
            <person name="Riley R."/>
            <person name="Savchenko A."/>
            <person name="Shiryaev A."/>
            <person name="Soop K."/>
            <person name="Spirin V."/>
            <person name="Szebenyi C."/>
            <person name="Tomsovsky M."/>
            <person name="Tulloss R.E."/>
            <person name="Uehling J."/>
            <person name="Grigoriev I.V."/>
            <person name="Vagvolgyi C."/>
            <person name="Papp T."/>
            <person name="Martin F.M."/>
            <person name="Miettinen O."/>
            <person name="Hibbett D.S."/>
            <person name="Nagy L.G."/>
        </authorList>
    </citation>
    <scope>NUCLEOTIDE SEQUENCE [LARGE SCALE GENOMIC DNA]</scope>
    <source>
        <strain evidence="1 2">OMC1185</strain>
    </source>
</reference>
<accession>A0A5C3MVI0</accession>
<keyword evidence="2" id="KW-1185">Reference proteome</keyword>
<gene>
    <name evidence="1" type="ORF">OE88DRAFT_445999</name>
</gene>
<evidence type="ECO:0000313" key="1">
    <source>
        <dbReference type="EMBL" id="TFK48953.1"/>
    </source>
</evidence>
<organism evidence="1 2">
    <name type="scientific">Heliocybe sulcata</name>
    <dbReference type="NCBI Taxonomy" id="5364"/>
    <lineage>
        <taxon>Eukaryota</taxon>
        <taxon>Fungi</taxon>
        <taxon>Dikarya</taxon>
        <taxon>Basidiomycota</taxon>
        <taxon>Agaricomycotina</taxon>
        <taxon>Agaricomycetes</taxon>
        <taxon>Gloeophyllales</taxon>
        <taxon>Gloeophyllaceae</taxon>
        <taxon>Heliocybe</taxon>
    </lineage>
</organism>